<feature type="region of interest" description="Disordered" evidence="1">
    <location>
        <begin position="1"/>
        <end position="82"/>
    </location>
</feature>
<evidence type="ECO:0000313" key="3">
    <source>
        <dbReference type="EMBL" id="SDN08124.1"/>
    </source>
</evidence>
<sequence>MTSVNTRPAPYTVGYEQPQKASPINYEDSAQAAQENGAQANSAPPNRQMTPEQRGNFSSHRSIVNPNQAQGAGAPDPLAELTEKNNALHAKLKALTDKFGPIIKQLSQKIMDLTAQLETSGKATNDASNAQAQGRGSDSQNVAPPETSPNQDDVSTQQSADTQQPAPAPGTPDAPVTQPGQAAGLDELIQATAAFSKTLDSILERFKAIIEGLTQTINDLMTRIDTMNTSQNQAPSEQADGAESASPYSAQPETQASSQNERSAQVNAQTAPANGDVEGIKKENARLEAQLDYMEDMFADTISRLQQQVATLAQKIPQKG</sequence>
<organism evidence="3 4">
    <name type="scientific">Pseudomonas antarctica</name>
    <dbReference type="NCBI Taxonomy" id="219572"/>
    <lineage>
        <taxon>Bacteria</taxon>
        <taxon>Pseudomonadati</taxon>
        <taxon>Pseudomonadota</taxon>
        <taxon>Gammaproteobacteria</taxon>
        <taxon>Pseudomonadales</taxon>
        <taxon>Pseudomonadaceae</taxon>
        <taxon>Pseudomonas</taxon>
    </lineage>
</organism>
<dbReference type="Proteomes" id="UP000748067">
    <property type="component" value="Unassembled WGS sequence"/>
</dbReference>
<dbReference type="EMBL" id="LT629704">
    <property type="protein sequence ID" value="SDN08124.1"/>
    <property type="molecule type" value="Genomic_DNA"/>
</dbReference>
<accession>A0A1G9YG71</accession>
<protein>
    <submittedName>
        <fullName evidence="3">Uncharacterized protein</fullName>
    </submittedName>
</protein>
<dbReference type="AlphaFoldDB" id="A0A1G9YG71"/>
<evidence type="ECO:0000256" key="1">
    <source>
        <dbReference type="SAM" id="MobiDB-lite"/>
    </source>
</evidence>
<dbReference type="EMBL" id="JXDI01000001">
    <property type="protein sequence ID" value="KAF2410559.1"/>
    <property type="molecule type" value="Genomic_DNA"/>
</dbReference>
<reference evidence="3 4" key="2">
    <citation type="submission" date="2016-10" db="EMBL/GenBank/DDBJ databases">
        <authorList>
            <person name="de Groot N.N."/>
        </authorList>
    </citation>
    <scope>NUCLEOTIDE SEQUENCE [LARGE SCALE GENOMIC DNA]</scope>
    <source>
        <strain evidence="3 4">BS2772</strain>
    </source>
</reference>
<feature type="compositionally biased region" description="Polar residues" evidence="1">
    <location>
        <begin position="120"/>
        <end position="165"/>
    </location>
</feature>
<evidence type="ECO:0000313" key="4">
    <source>
        <dbReference type="Proteomes" id="UP000182470"/>
    </source>
</evidence>
<reference evidence="2 5" key="1">
    <citation type="submission" date="2015-01" db="EMBL/GenBank/DDBJ databases">
        <title>Genome Sequence of Pseudomonas antarctica CMS 35.</title>
        <authorList>
            <person name="Voget S."/>
            <person name="Chow J."/>
            <person name="Daniel R."/>
            <person name="Streit W."/>
        </authorList>
    </citation>
    <scope>NUCLEOTIDE SEQUENCE [LARGE SCALE GENOMIC DNA]</scope>
    <source>
        <strain evidence="2 5">CMS 35</strain>
    </source>
</reference>
<dbReference type="Proteomes" id="UP000182470">
    <property type="component" value="Chromosome I"/>
</dbReference>
<gene>
    <name evidence="2" type="ORF">PSAN_29910</name>
    <name evidence="3" type="ORF">SAMN04490179_2404</name>
</gene>
<evidence type="ECO:0000313" key="5">
    <source>
        <dbReference type="Proteomes" id="UP000748067"/>
    </source>
</evidence>
<proteinExistence type="predicted"/>
<dbReference type="OrthoDB" id="7032986at2"/>
<name>A0A1G9YG71_9PSED</name>
<feature type="compositionally biased region" description="Polar residues" evidence="1">
    <location>
        <begin position="44"/>
        <end position="70"/>
    </location>
</feature>
<dbReference type="Gene3D" id="1.10.287.1490">
    <property type="match status" value="1"/>
</dbReference>
<feature type="compositionally biased region" description="Polar residues" evidence="1">
    <location>
        <begin position="246"/>
        <end position="272"/>
    </location>
</feature>
<feature type="region of interest" description="Disordered" evidence="1">
    <location>
        <begin position="229"/>
        <end position="282"/>
    </location>
</feature>
<feature type="compositionally biased region" description="Low complexity" evidence="1">
    <location>
        <begin position="29"/>
        <end position="43"/>
    </location>
</feature>
<dbReference type="RefSeq" id="WP_083357316.1">
    <property type="nucleotide sequence ID" value="NZ_JXDI01000001.1"/>
</dbReference>
<evidence type="ECO:0000313" key="2">
    <source>
        <dbReference type="EMBL" id="KAF2410559.1"/>
    </source>
</evidence>
<keyword evidence="5" id="KW-1185">Reference proteome</keyword>
<feature type="region of interest" description="Disordered" evidence="1">
    <location>
        <begin position="120"/>
        <end position="184"/>
    </location>
</feature>